<accession>A0ABP2GPZ4</accession>
<protein>
    <submittedName>
        <fullName evidence="1">Uncharacterized protein</fullName>
    </submittedName>
</protein>
<evidence type="ECO:0000313" key="2">
    <source>
        <dbReference type="Proteomes" id="UP000018419"/>
    </source>
</evidence>
<dbReference type="EMBL" id="ACVR01000011">
    <property type="protein sequence ID" value="EET83830.1"/>
    <property type="molecule type" value="Genomic_DNA"/>
</dbReference>
<dbReference type="RefSeq" id="WP_005018703.1">
    <property type="nucleotide sequence ID" value="NZ_ACVR01000011.1"/>
</dbReference>
<dbReference type="Proteomes" id="UP000018419">
    <property type="component" value="Unassembled WGS sequence"/>
</dbReference>
<comment type="caution">
    <text evidence="1">The sequence shown here is derived from an EMBL/GenBank/DDBJ whole genome shotgun (WGS) entry which is preliminary data.</text>
</comment>
<name>A0ABP2GPZ4_ACIRA</name>
<keyword evidence="2" id="KW-1185">Reference proteome</keyword>
<gene>
    <name evidence="1" type="ORF">ACIRA0001_0345</name>
</gene>
<evidence type="ECO:0000313" key="1">
    <source>
        <dbReference type="EMBL" id="EET83830.1"/>
    </source>
</evidence>
<proteinExistence type="predicted"/>
<sequence length="48" mass="5711">MLIKNLLDTMFKTEKPSSMRLAVNKMEATINRLQQTRQIILLRTDYLE</sequence>
<dbReference type="GeneID" id="56307350"/>
<reference evidence="1 2" key="1">
    <citation type="submission" date="2009-07" db="EMBL/GenBank/DDBJ databases">
        <authorList>
            <person name="Madupu R."/>
            <person name="Durkin A.S."/>
            <person name="Torralba M."/>
            <person name="Methe B."/>
            <person name="Sutton G.G."/>
            <person name="Strausberg R.L."/>
            <person name="Nelson K.E."/>
        </authorList>
    </citation>
    <scope>NUCLEOTIDE SEQUENCE [LARGE SCALE GENOMIC DNA]</scope>
    <source>
        <strain evidence="1 2">SK82</strain>
    </source>
</reference>
<organism evidence="1 2">
    <name type="scientific">Acinetobacter radioresistens SK82</name>
    <dbReference type="NCBI Taxonomy" id="596318"/>
    <lineage>
        <taxon>Bacteria</taxon>
        <taxon>Pseudomonadati</taxon>
        <taxon>Pseudomonadota</taxon>
        <taxon>Gammaproteobacteria</taxon>
        <taxon>Moraxellales</taxon>
        <taxon>Moraxellaceae</taxon>
        <taxon>Acinetobacter</taxon>
    </lineage>
</organism>